<accession>A0A0A9H426</accession>
<keyword evidence="1" id="KW-0812">Transmembrane</keyword>
<dbReference type="EMBL" id="GBRH01165921">
    <property type="protein sequence ID" value="JAE31975.1"/>
    <property type="molecule type" value="Transcribed_RNA"/>
</dbReference>
<keyword evidence="1" id="KW-0472">Membrane</keyword>
<evidence type="ECO:0000313" key="2">
    <source>
        <dbReference type="EMBL" id="JAE31975.1"/>
    </source>
</evidence>
<protein>
    <submittedName>
        <fullName evidence="2">Uncharacterized protein</fullName>
    </submittedName>
</protein>
<dbReference type="AlphaFoldDB" id="A0A0A9H426"/>
<organism evidence="2">
    <name type="scientific">Arundo donax</name>
    <name type="common">Giant reed</name>
    <name type="synonym">Donax arundinaceus</name>
    <dbReference type="NCBI Taxonomy" id="35708"/>
    <lineage>
        <taxon>Eukaryota</taxon>
        <taxon>Viridiplantae</taxon>
        <taxon>Streptophyta</taxon>
        <taxon>Embryophyta</taxon>
        <taxon>Tracheophyta</taxon>
        <taxon>Spermatophyta</taxon>
        <taxon>Magnoliopsida</taxon>
        <taxon>Liliopsida</taxon>
        <taxon>Poales</taxon>
        <taxon>Poaceae</taxon>
        <taxon>PACMAD clade</taxon>
        <taxon>Arundinoideae</taxon>
        <taxon>Arundineae</taxon>
        <taxon>Arundo</taxon>
    </lineage>
</organism>
<proteinExistence type="predicted"/>
<sequence length="69" mass="7753">MPQCKMSTYCFFIANAKCILLGVIIISIWCKTCEYIHTYGAIVEFLYVRMSPCLASFTPSMLAMGKSRG</sequence>
<reference evidence="2" key="2">
    <citation type="journal article" date="2015" name="Data Brief">
        <title>Shoot transcriptome of the giant reed, Arundo donax.</title>
        <authorList>
            <person name="Barrero R.A."/>
            <person name="Guerrero F.D."/>
            <person name="Moolhuijzen P."/>
            <person name="Goolsby J.A."/>
            <person name="Tidwell J."/>
            <person name="Bellgard S.E."/>
            <person name="Bellgard M.I."/>
        </authorList>
    </citation>
    <scope>NUCLEOTIDE SEQUENCE</scope>
    <source>
        <tissue evidence="2">Shoot tissue taken approximately 20 cm above the soil surface</tissue>
    </source>
</reference>
<reference evidence="2" key="1">
    <citation type="submission" date="2014-09" db="EMBL/GenBank/DDBJ databases">
        <authorList>
            <person name="Magalhaes I.L.F."/>
            <person name="Oliveira U."/>
            <person name="Santos F.R."/>
            <person name="Vidigal T.H.D.A."/>
            <person name="Brescovit A.D."/>
            <person name="Santos A.J."/>
        </authorList>
    </citation>
    <scope>NUCLEOTIDE SEQUENCE</scope>
    <source>
        <tissue evidence="2">Shoot tissue taken approximately 20 cm above the soil surface</tissue>
    </source>
</reference>
<evidence type="ECO:0000256" key="1">
    <source>
        <dbReference type="SAM" id="Phobius"/>
    </source>
</evidence>
<name>A0A0A9H426_ARUDO</name>
<keyword evidence="1" id="KW-1133">Transmembrane helix</keyword>
<feature type="transmembrane region" description="Helical" evidence="1">
    <location>
        <begin position="9"/>
        <end position="29"/>
    </location>
</feature>